<feature type="coiled-coil region" evidence="1">
    <location>
        <begin position="253"/>
        <end position="315"/>
    </location>
</feature>
<feature type="region of interest" description="Disordered" evidence="2">
    <location>
        <begin position="30"/>
        <end position="80"/>
    </location>
</feature>
<keyword evidence="4" id="KW-1185">Reference proteome</keyword>
<feature type="coiled-coil region" evidence="1">
    <location>
        <begin position="195"/>
        <end position="229"/>
    </location>
</feature>
<feature type="coiled-coil region" evidence="1">
    <location>
        <begin position="347"/>
        <end position="410"/>
    </location>
</feature>
<proteinExistence type="predicted"/>
<gene>
    <name evidence="3" type="ORF">CKAH01_11341</name>
</gene>
<evidence type="ECO:0000313" key="4">
    <source>
        <dbReference type="Proteomes" id="UP001281614"/>
    </source>
</evidence>
<dbReference type="Proteomes" id="UP001281614">
    <property type="component" value="Unassembled WGS sequence"/>
</dbReference>
<keyword evidence="1" id="KW-0175">Coiled coil</keyword>
<feature type="coiled-coil region" evidence="1">
    <location>
        <begin position="107"/>
        <end position="141"/>
    </location>
</feature>
<organism evidence="3 4">
    <name type="scientific">Colletotrichum kahawae</name>
    <name type="common">Coffee berry disease fungus</name>
    <dbReference type="NCBI Taxonomy" id="34407"/>
    <lineage>
        <taxon>Eukaryota</taxon>
        <taxon>Fungi</taxon>
        <taxon>Dikarya</taxon>
        <taxon>Ascomycota</taxon>
        <taxon>Pezizomycotina</taxon>
        <taxon>Sordariomycetes</taxon>
        <taxon>Hypocreomycetidae</taxon>
        <taxon>Glomerellales</taxon>
        <taxon>Glomerellaceae</taxon>
        <taxon>Colletotrichum</taxon>
        <taxon>Colletotrichum gloeosporioides species complex</taxon>
    </lineage>
</organism>
<feature type="compositionally biased region" description="Basic and acidic residues" evidence="2">
    <location>
        <begin position="437"/>
        <end position="459"/>
    </location>
</feature>
<evidence type="ECO:0000256" key="1">
    <source>
        <dbReference type="SAM" id="Coils"/>
    </source>
</evidence>
<dbReference type="Gene3D" id="1.20.5.170">
    <property type="match status" value="1"/>
</dbReference>
<reference evidence="3" key="1">
    <citation type="submission" date="2023-02" db="EMBL/GenBank/DDBJ databases">
        <title>Colletotrichum kahawae CIFC_Que2 genome sequencing and assembly.</title>
        <authorList>
            <person name="Baroncelli R."/>
        </authorList>
    </citation>
    <scope>NUCLEOTIDE SEQUENCE</scope>
    <source>
        <strain evidence="3">CIFC_Que2</strain>
    </source>
</reference>
<name>A0AAD9YTP5_COLKA</name>
<dbReference type="EMBL" id="VYYT01000004">
    <property type="protein sequence ID" value="KAK2779260.1"/>
    <property type="molecule type" value="Genomic_DNA"/>
</dbReference>
<feature type="region of interest" description="Disordered" evidence="2">
    <location>
        <begin position="430"/>
        <end position="459"/>
    </location>
</feature>
<evidence type="ECO:0000313" key="3">
    <source>
        <dbReference type="EMBL" id="KAK2779260.1"/>
    </source>
</evidence>
<comment type="caution">
    <text evidence="3">The sequence shown here is derived from an EMBL/GenBank/DDBJ whole genome shotgun (WGS) entry which is preliminary data.</text>
</comment>
<dbReference type="AlphaFoldDB" id="A0AAD9YTP5"/>
<accession>A0AAD9YTP5</accession>
<evidence type="ECO:0000256" key="2">
    <source>
        <dbReference type="SAM" id="MobiDB-lite"/>
    </source>
</evidence>
<feature type="compositionally biased region" description="Low complexity" evidence="2">
    <location>
        <begin position="57"/>
        <end position="71"/>
    </location>
</feature>
<protein>
    <submittedName>
        <fullName evidence="3">Uncharacterized protein</fullName>
    </submittedName>
</protein>
<sequence length="459" mass="51860">MNGVNYPFTFRCGDSQLAFGNNPRADSLSFTWTAPDKNNNENNNPAGNQAIVPQNIDGNANAGDNDNGANDEGNDRKRRRVHVEIEKHRITVLKLGSDMTFDFKSAAAESERQLADTVTERDQLQAQLTNITGIQDNLQQQCDDMKQQRDWYYSELASLYNMTAMFQADHNNLRTQHEAVLLTNDRESQKLKGEHSTLKNDHQVLKNDHEALKEQHTTLKADFENAETERQNDLEAALLEAENHEIGVQFTRANEAEEEVREVRDKLDNLGYEFDRLESQKIEAEDDLEATQSELEEAKEEIQNLKNELGEMKENAEYVRIVEIKLENVNKAKKGVEEYAHTIENKLEAETARAADYASQLRRLQEAANRYAVEGNAKSKLEVKELQGKNAAKDVQIAALEAAVKQANEKLANRWAAGVFKAKKGGGLRIPGATDNIMKDSQETRTRGRRLTADAMEKN</sequence>